<dbReference type="AlphaFoldDB" id="A0A0G1XHG3"/>
<reference evidence="4 5" key="1">
    <citation type="journal article" date="2015" name="Nature">
        <title>rRNA introns, odd ribosomes, and small enigmatic genomes across a large radiation of phyla.</title>
        <authorList>
            <person name="Brown C.T."/>
            <person name="Hug L.A."/>
            <person name="Thomas B.C."/>
            <person name="Sharon I."/>
            <person name="Castelle C.J."/>
            <person name="Singh A."/>
            <person name="Wilkins M.J."/>
            <person name="Williams K.H."/>
            <person name="Banfield J.F."/>
        </authorList>
    </citation>
    <scope>NUCLEOTIDE SEQUENCE [LARGE SCALE GENOMIC DNA]</scope>
</reference>
<dbReference type="PATRIC" id="fig|1618989.3.peg.229"/>
<evidence type="ECO:0000313" key="5">
    <source>
        <dbReference type="Proteomes" id="UP000034846"/>
    </source>
</evidence>
<accession>A0A0G1XHG3</accession>
<proteinExistence type="predicted"/>
<dbReference type="Gene3D" id="1.20.1270.390">
    <property type="match status" value="1"/>
</dbReference>
<feature type="signal peptide" evidence="3">
    <location>
        <begin position="1"/>
        <end position="24"/>
    </location>
</feature>
<gene>
    <name evidence="4" type="ORF">UY72_C0013G0006</name>
</gene>
<feature type="chain" id="PRO_5002540806" evidence="3">
    <location>
        <begin position="25"/>
        <end position="406"/>
    </location>
</feature>
<dbReference type="EMBL" id="LCRD01000013">
    <property type="protein sequence ID" value="KKW30396.1"/>
    <property type="molecule type" value="Genomic_DNA"/>
</dbReference>
<comment type="caution">
    <text evidence="4">The sequence shown here is derived from an EMBL/GenBank/DDBJ whole genome shotgun (WGS) entry which is preliminary data.</text>
</comment>
<name>A0A0G1XHG3_9BACT</name>
<keyword evidence="1" id="KW-0175">Coiled coil</keyword>
<evidence type="ECO:0000256" key="2">
    <source>
        <dbReference type="SAM" id="MobiDB-lite"/>
    </source>
</evidence>
<evidence type="ECO:0000256" key="1">
    <source>
        <dbReference type="SAM" id="Coils"/>
    </source>
</evidence>
<sequence length="406" mass="45136">MRITPSLAAAALVLGSVLPSFAQAATAGDLIKCEDFSAVYYLADDGKRYVFPNENMYFSWFPDFRDVVTISCDNLAALPIGGTAVYQAGTRLVKIPSVPTVFAVEPNGVLRAIASEEQARELFGDDWAKRVDDVPEGFWPSFTQGTELEDGELPEGMILTQDDDIFRINNEGEAEEIDVILEPDQEEVLTEHARDLDEIERMTGVALALIHVDAEQARAILAEVLEKLNTVDVDDEDEIDVDDIDEIEDENDQKEDAEDAIHDATEELERAQDEVNEASEEGRDVTTAQEGIALAQHHLENAENSFTSGDYTLAEEHADEAKHEAMHARGKYISDLDEDEDGVEDEDESEDEQEDEDEREQEDESEDSEDDSSMDDGDDMSDDDTEAEDETNDSEDTNNSNESDDE</sequence>
<keyword evidence="3" id="KW-0732">Signal</keyword>
<organism evidence="4 5">
    <name type="scientific">Candidatus Uhrbacteria bacterium GW2011_GWD2_52_7</name>
    <dbReference type="NCBI Taxonomy" id="1618989"/>
    <lineage>
        <taxon>Bacteria</taxon>
        <taxon>Candidatus Uhriibacteriota</taxon>
    </lineage>
</organism>
<evidence type="ECO:0000313" key="4">
    <source>
        <dbReference type="EMBL" id="KKW30396.1"/>
    </source>
</evidence>
<dbReference type="Proteomes" id="UP000034846">
    <property type="component" value="Unassembled WGS sequence"/>
</dbReference>
<feature type="compositionally biased region" description="Basic and acidic residues" evidence="2">
    <location>
        <begin position="316"/>
        <end position="327"/>
    </location>
</feature>
<feature type="region of interest" description="Disordered" evidence="2">
    <location>
        <begin position="316"/>
        <end position="406"/>
    </location>
</feature>
<protein>
    <submittedName>
        <fullName evidence="4">Uncharacterized protein</fullName>
    </submittedName>
</protein>
<evidence type="ECO:0000256" key="3">
    <source>
        <dbReference type="SAM" id="SignalP"/>
    </source>
</evidence>
<feature type="coiled-coil region" evidence="1">
    <location>
        <begin position="247"/>
        <end position="288"/>
    </location>
</feature>
<feature type="compositionally biased region" description="Acidic residues" evidence="2">
    <location>
        <begin position="335"/>
        <end position="406"/>
    </location>
</feature>